<reference evidence="6 9" key="2">
    <citation type="submission" date="2019-10" db="EMBL/GenBank/DDBJ databases">
        <title>Prolixibacter strains distinguished by the presence of nitrate reductase genes were adept at nitrate-dependent anaerobic corrosion of metallic iron and carbon steel.</title>
        <authorList>
            <person name="Iino T."/>
            <person name="Shono N."/>
            <person name="Ito K."/>
            <person name="Nakamura R."/>
            <person name="Sueoka K."/>
            <person name="Harayama S."/>
            <person name="Ohkuma M."/>
        </authorList>
    </citation>
    <scope>NUCLEOTIDE SEQUENCE [LARGE SCALE GENOMIC DNA]</scope>
    <source>
        <strain evidence="6 9">MIC1-1</strain>
    </source>
</reference>
<dbReference type="InterPro" id="IPR050397">
    <property type="entry name" value="Env_Response_Regulators"/>
</dbReference>
<dbReference type="GO" id="GO:0003677">
    <property type="term" value="F:DNA binding"/>
    <property type="evidence" value="ECO:0007669"/>
    <property type="project" value="UniProtKB-KW"/>
</dbReference>
<name>A0A2P8C740_9BACT</name>
<organism evidence="7 8">
    <name type="scientific">Prolixibacter denitrificans</name>
    <dbReference type="NCBI Taxonomy" id="1541063"/>
    <lineage>
        <taxon>Bacteria</taxon>
        <taxon>Pseudomonadati</taxon>
        <taxon>Bacteroidota</taxon>
        <taxon>Bacteroidia</taxon>
        <taxon>Marinilabiliales</taxon>
        <taxon>Prolixibacteraceae</taxon>
        <taxon>Prolixibacter</taxon>
    </lineage>
</organism>
<keyword evidence="2" id="KW-0238">DNA-binding</keyword>
<dbReference type="CDD" id="cd00092">
    <property type="entry name" value="HTH_CRP"/>
    <property type="match status" value="1"/>
</dbReference>
<dbReference type="PROSITE" id="PS00042">
    <property type="entry name" value="HTH_CRP_1"/>
    <property type="match status" value="1"/>
</dbReference>
<dbReference type="Gene3D" id="1.10.10.10">
    <property type="entry name" value="Winged helix-like DNA-binding domain superfamily/Winged helix DNA-binding domain"/>
    <property type="match status" value="1"/>
</dbReference>
<dbReference type="AlphaFoldDB" id="A0A2P8C740"/>
<evidence type="ECO:0000313" key="6">
    <source>
        <dbReference type="EMBL" id="GET22435.1"/>
    </source>
</evidence>
<evidence type="ECO:0000259" key="5">
    <source>
        <dbReference type="PROSITE" id="PS51063"/>
    </source>
</evidence>
<dbReference type="PROSITE" id="PS50042">
    <property type="entry name" value="CNMP_BINDING_3"/>
    <property type="match status" value="1"/>
</dbReference>
<dbReference type="PROSITE" id="PS51063">
    <property type="entry name" value="HTH_CRP_2"/>
    <property type="match status" value="1"/>
</dbReference>
<dbReference type="Proteomes" id="UP000396862">
    <property type="component" value="Unassembled WGS sequence"/>
</dbReference>
<dbReference type="InterPro" id="IPR014710">
    <property type="entry name" value="RmlC-like_jellyroll"/>
</dbReference>
<evidence type="ECO:0000256" key="2">
    <source>
        <dbReference type="ARBA" id="ARBA00023125"/>
    </source>
</evidence>
<feature type="domain" description="Cyclic nucleotide-binding" evidence="4">
    <location>
        <begin position="15"/>
        <end position="117"/>
    </location>
</feature>
<dbReference type="OrthoDB" id="9127033at2"/>
<dbReference type="SUPFAM" id="SSF51206">
    <property type="entry name" value="cAMP-binding domain-like"/>
    <property type="match status" value="1"/>
</dbReference>
<dbReference type="Gene3D" id="2.60.120.10">
    <property type="entry name" value="Jelly Rolls"/>
    <property type="match status" value="1"/>
</dbReference>
<dbReference type="Proteomes" id="UP000240621">
    <property type="component" value="Unassembled WGS sequence"/>
</dbReference>
<protein>
    <submittedName>
        <fullName evidence="6 7">Transcriptional regulator</fullName>
    </submittedName>
</protein>
<comment type="caution">
    <text evidence="7">The sequence shown here is derived from an EMBL/GenBank/DDBJ whole genome shotgun (WGS) entry which is preliminary data.</text>
</comment>
<evidence type="ECO:0000259" key="4">
    <source>
        <dbReference type="PROSITE" id="PS50042"/>
    </source>
</evidence>
<dbReference type="InterPro" id="IPR036388">
    <property type="entry name" value="WH-like_DNA-bd_sf"/>
</dbReference>
<proteinExistence type="predicted"/>
<evidence type="ECO:0000256" key="1">
    <source>
        <dbReference type="ARBA" id="ARBA00023015"/>
    </source>
</evidence>
<dbReference type="CDD" id="cd00038">
    <property type="entry name" value="CAP_ED"/>
    <property type="match status" value="1"/>
</dbReference>
<dbReference type="Pfam" id="PF13545">
    <property type="entry name" value="HTH_Crp_2"/>
    <property type="match status" value="1"/>
</dbReference>
<dbReference type="SMART" id="SM00100">
    <property type="entry name" value="cNMP"/>
    <property type="match status" value="1"/>
</dbReference>
<dbReference type="SUPFAM" id="SSF46785">
    <property type="entry name" value="Winged helix' DNA-binding domain"/>
    <property type="match status" value="1"/>
</dbReference>
<dbReference type="GO" id="GO:0003700">
    <property type="term" value="F:DNA-binding transcription factor activity"/>
    <property type="evidence" value="ECO:0007669"/>
    <property type="project" value="InterPro"/>
</dbReference>
<dbReference type="PANTHER" id="PTHR24567">
    <property type="entry name" value="CRP FAMILY TRANSCRIPTIONAL REGULATORY PROTEIN"/>
    <property type="match status" value="1"/>
</dbReference>
<keyword evidence="3" id="KW-0804">Transcription</keyword>
<accession>A0A2P8C740</accession>
<evidence type="ECO:0000313" key="9">
    <source>
        <dbReference type="Proteomes" id="UP000396862"/>
    </source>
</evidence>
<evidence type="ECO:0000256" key="3">
    <source>
        <dbReference type="ARBA" id="ARBA00023163"/>
    </source>
</evidence>
<gene>
    <name evidence="7" type="ORF">CLV93_11360</name>
    <name evidence="6" type="ORF">JCM18694_26810</name>
</gene>
<dbReference type="GO" id="GO:0005829">
    <property type="term" value="C:cytosol"/>
    <property type="evidence" value="ECO:0007669"/>
    <property type="project" value="TreeGrafter"/>
</dbReference>
<keyword evidence="1" id="KW-0805">Transcription regulation</keyword>
<reference evidence="7 8" key="1">
    <citation type="submission" date="2018-03" db="EMBL/GenBank/DDBJ databases">
        <title>Genomic Encyclopedia of Archaeal and Bacterial Type Strains, Phase II (KMG-II): from individual species to whole genera.</title>
        <authorList>
            <person name="Goeker M."/>
        </authorList>
    </citation>
    <scope>NUCLEOTIDE SEQUENCE [LARGE SCALE GENOMIC DNA]</scope>
    <source>
        <strain evidence="7 8">DSM 27267</strain>
    </source>
</reference>
<evidence type="ECO:0000313" key="7">
    <source>
        <dbReference type="EMBL" id="PSK80766.1"/>
    </source>
</evidence>
<dbReference type="RefSeq" id="WP_106543627.1">
    <property type="nucleotide sequence ID" value="NZ_BLAU01000001.1"/>
</dbReference>
<feature type="domain" description="HTH crp-type" evidence="5">
    <location>
        <begin position="148"/>
        <end position="217"/>
    </location>
</feature>
<dbReference type="SMART" id="SM00419">
    <property type="entry name" value="HTH_CRP"/>
    <property type="match status" value="1"/>
</dbReference>
<evidence type="ECO:0000313" key="8">
    <source>
        <dbReference type="Proteomes" id="UP000240621"/>
    </source>
</evidence>
<dbReference type="PRINTS" id="PR00034">
    <property type="entry name" value="HTHCRP"/>
</dbReference>
<dbReference type="InterPro" id="IPR018490">
    <property type="entry name" value="cNMP-bd_dom_sf"/>
</dbReference>
<dbReference type="EMBL" id="BLAU01000001">
    <property type="protein sequence ID" value="GET22435.1"/>
    <property type="molecule type" value="Genomic_DNA"/>
</dbReference>
<keyword evidence="9" id="KW-1185">Reference proteome</keyword>
<dbReference type="InterPro" id="IPR036390">
    <property type="entry name" value="WH_DNA-bd_sf"/>
</dbReference>
<dbReference type="InterPro" id="IPR000595">
    <property type="entry name" value="cNMP-bd_dom"/>
</dbReference>
<sequence length="226" mass="25389">MSQCLCLNCKVRSAAANHLSIDELDLLGKRSVEVEFDKDEVIFKQDAFASNIVYLREGIVKLVMRGHNREQILKVVKAPTYLGIPTTIGDKINNYSAVALTPVSCCFIDRATFKNFVESNGKFAYEILATISKIELRQFQNCVNHIQTQVTGRVAGMLLDFSKNLYGSNHFQLTLTRNDMADLLGTSRETVSRILTDFVTEKLIEVHGKDITILNDERLEKINLAG</sequence>
<dbReference type="EMBL" id="PYGC01000013">
    <property type="protein sequence ID" value="PSK80766.1"/>
    <property type="molecule type" value="Genomic_DNA"/>
</dbReference>
<dbReference type="Pfam" id="PF00027">
    <property type="entry name" value="cNMP_binding"/>
    <property type="match status" value="1"/>
</dbReference>
<dbReference type="InterPro" id="IPR012318">
    <property type="entry name" value="HTH_CRP"/>
</dbReference>
<dbReference type="InterPro" id="IPR018335">
    <property type="entry name" value="Tscrpt_reg_HTH_Crp-type_CS"/>
</dbReference>
<dbReference type="PANTHER" id="PTHR24567:SF28">
    <property type="entry name" value="LISTERIOLYSIN REGULATORY PROTEIN"/>
    <property type="match status" value="1"/>
</dbReference>